<proteinExistence type="predicted"/>
<protein>
    <submittedName>
        <fullName evidence="1">cAMP-independent regulatory protein pac2</fullName>
    </submittedName>
</protein>
<evidence type="ECO:0000313" key="1">
    <source>
        <dbReference type="EMBL" id="KAJ6436638.1"/>
    </source>
</evidence>
<dbReference type="PANTHER" id="PTHR28027:SF1">
    <property type="entry name" value="CAMP INDEPENDENT REGULATORY PROTEIN (AFU_ORTHOLOGUE AFUA_3G09640)"/>
    <property type="match status" value="1"/>
</dbReference>
<dbReference type="EMBL" id="JAQHRD010000018">
    <property type="protein sequence ID" value="KAJ6436638.1"/>
    <property type="molecule type" value="Genomic_DNA"/>
</dbReference>
<keyword evidence="2" id="KW-1185">Reference proteome</keyword>
<dbReference type="PANTHER" id="PTHR28027">
    <property type="entry name" value="TRANSCRIPTIONAL REGULATOR MIT1"/>
    <property type="match status" value="1"/>
</dbReference>
<reference evidence="1" key="1">
    <citation type="submission" date="2023-01" db="EMBL/GenBank/DDBJ databases">
        <title>The growth and conidiation of Purpureocillium lavendulum are regulated by nitrogen source and histone H3K14 acetylation.</title>
        <authorList>
            <person name="Tang P."/>
            <person name="Han J."/>
            <person name="Zhang C."/>
            <person name="Tang P."/>
            <person name="Qi F."/>
            <person name="Zhang K."/>
            <person name="Liang L."/>
        </authorList>
    </citation>
    <scope>NUCLEOTIDE SEQUENCE</scope>
    <source>
        <strain evidence="1">YMF1.00683</strain>
    </source>
</reference>
<dbReference type="Proteomes" id="UP001163105">
    <property type="component" value="Unassembled WGS sequence"/>
</dbReference>
<organism evidence="1 2">
    <name type="scientific">Purpureocillium lavendulum</name>
    <dbReference type="NCBI Taxonomy" id="1247861"/>
    <lineage>
        <taxon>Eukaryota</taxon>
        <taxon>Fungi</taxon>
        <taxon>Dikarya</taxon>
        <taxon>Ascomycota</taxon>
        <taxon>Pezizomycotina</taxon>
        <taxon>Sordariomycetes</taxon>
        <taxon>Hypocreomycetidae</taxon>
        <taxon>Hypocreales</taxon>
        <taxon>Ophiocordycipitaceae</taxon>
        <taxon>Purpureocillium</taxon>
    </lineage>
</organism>
<gene>
    <name evidence="1" type="ORF">O9K51_10755</name>
</gene>
<dbReference type="GO" id="GO:0003677">
    <property type="term" value="F:DNA binding"/>
    <property type="evidence" value="ECO:0007669"/>
    <property type="project" value="TreeGrafter"/>
</dbReference>
<dbReference type="InterPro" id="IPR018608">
    <property type="entry name" value="Gti1/Pac2"/>
</dbReference>
<sequence length="133" mass="15467">MRYLEVESKRGDGFGSNQCVPKLYSGRHSDEPHDNAQFEGGRYKTNGLMKLSFRITTLTNERLHLISYYSRIQLDQRNLHRPSSDQSLRSILPTKSIYPEFSMKDTNLQLPDLRMLYVAGFEVDASIEEFFLL</sequence>
<name>A0AB34FC90_9HYPO</name>
<comment type="caution">
    <text evidence="1">The sequence shown here is derived from an EMBL/GenBank/DDBJ whole genome shotgun (WGS) entry which is preliminary data.</text>
</comment>
<accession>A0AB34FC90</accession>
<evidence type="ECO:0000313" key="2">
    <source>
        <dbReference type="Proteomes" id="UP001163105"/>
    </source>
</evidence>
<dbReference type="AlphaFoldDB" id="A0AB34FC90"/>